<dbReference type="Gene3D" id="3.30.450.20">
    <property type="entry name" value="PAS domain"/>
    <property type="match status" value="2"/>
</dbReference>
<protein>
    <recommendedName>
        <fullName evidence="2">BHLH domain-containing protein</fullName>
    </recommendedName>
</protein>
<dbReference type="EMBL" id="JAUCMV010000005">
    <property type="protein sequence ID" value="KAK0396326.1"/>
    <property type="molecule type" value="Genomic_DNA"/>
</dbReference>
<evidence type="ECO:0000256" key="1">
    <source>
        <dbReference type="SAM" id="MobiDB-lite"/>
    </source>
</evidence>
<dbReference type="SMART" id="SM00353">
    <property type="entry name" value="HLH"/>
    <property type="match status" value="1"/>
</dbReference>
<dbReference type="InterPro" id="IPR000014">
    <property type="entry name" value="PAS"/>
</dbReference>
<keyword evidence="4" id="KW-1185">Reference proteome</keyword>
<dbReference type="PANTHER" id="PTHR23042">
    <property type="entry name" value="CIRCADIAN PROTEIN CLOCK/ARNT/BMAL/PAS"/>
    <property type="match status" value="1"/>
</dbReference>
<dbReference type="CDD" id="cd00130">
    <property type="entry name" value="PAS"/>
    <property type="match status" value="1"/>
</dbReference>
<evidence type="ECO:0000313" key="4">
    <source>
        <dbReference type="Proteomes" id="UP001175271"/>
    </source>
</evidence>
<reference evidence="3" key="1">
    <citation type="submission" date="2023-06" db="EMBL/GenBank/DDBJ databases">
        <title>Genomic analysis of the entomopathogenic nematode Steinernema hermaphroditum.</title>
        <authorList>
            <person name="Schwarz E.M."/>
            <person name="Heppert J.K."/>
            <person name="Baniya A."/>
            <person name="Schwartz H.T."/>
            <person name="Tan C.-H."/>
            <person name="Antoshechkin I."/>
            <person name="Sternberg P.W."/>
            <person name="Goodrich-Blair H."/>
            <person name="Dillman A.R."/>
        </authorList>
    </citation>
    <scope>NUCLEOTIDE SEQUENCE</scope>
    <source>
        <strain evidence="3">PS9179</strain>
        <tissue evidence="3">Whole animal</tissue>
    </source>
</reference>
<dbReference type="SUPFAM" id="SSF55785">
    <property type="entry name" value="PYP-like sensor domain (PAS domain)"/>
    <property type="match status" value="1"/>
</dbReference>
<dbReference type="InterPro" id="IPR036638">
    <property type="entry name" value="HLH_DNA-bd_sf"/>
</dbReference>
<organism evidence="3 4">
    <name type="scientific">Steinernema hermaphroditum</name>
    <dbReference type="NCBI Taxonomy" id="289476"/>
    <lineage>
        <taxon>Eukaryota</taxon>
        <taxon>Metazoa</taxon>
        <taxon>Ecdysozoa</taxon>
        <taxon>Nematoda</taxon>
        <taxon>Chromadorea</taxon>
        <taxon>Rhabditida</taxon>
        <taxon>Tylenchina</taxon>
        <taxon>Panagrolaimomorpha</taxon>
        <taxon>Strongyloidoidea</taxon>
        <taxon>Steinernematidae</taxon>
        <taxon>Steinernema</taxon>
    </lineage>
</organism>
<evidence type="ECO:0000259" key="2">
    <source>
        <dbReference type="PROSITE" id="PS50888"/>
    </source>
</evidence>
<gene>
    <name evidence="3" type="ORF">QR680_001672</name>
</gene>
<dbReference type="Pfam" id="PF14598">
    <property type="entry name" value="PAS_11"/>
    <property type="match status" value="1"/>
</dbReference>
<feature type="domain" description="BHLH" evidence="2">
    <location>
        <begin position="73"/>
        <end position="124"/>
    </location>
</feature>
<accession>A0AA39H064</accession>
<dbReference type="SUPFAM" id="SSF47459">
    <property type="entry name" value="HLH, helix-loop-helix DNA-binding domain"/>
    <property type="match status" value="1"/>
</dbReference>
<dbReference type="AlphaFoldDB" id="A0AA39H064"/>
<comment type="caution">
    <text evidence="3">The sequence shown here is derived from an EMBL/GenBank/DDBJ whole genome shotgun (WGS) entry which is preliminary data.</text>
</comment>
<dbReference type="InterPro" id="IPR011598">
    <property type="entry name" value="bHLH_dom"/>
</dbReference>
<feature type="region of interest" description="Disordered" evidence="1">
    <location>
        <begin position="1"/>
        <end position="32"/>
    </location>
</feature>
<dbReference type="InterPro" id="IPR035965">
    <property type="entry name" value="PAS-like_dom_sf"/>
</dbReference>
<dbReference type="GO" id="GO:0046983">
    <property type="term" value="F:protein dimerization activity"/>
    <property type="evidence" value="ECO:0007669"/>
    <property type="project" value="InterPro"/>
</dbReference>
<dbReference type="PROSITE" id="PS50888">
    <property type="entry name" value="BHLH"/>
    <property type="match status" value="1"/>
</dbReference>
<name>A0AA39H064_9BILA</name>
<proteinExistence type="predicted"/>
<evidence type="ECO:0000313" key="3">
    <source>
        <dbReference type="EMBL" id="KAK0396326.1"/>
    </source>
</evidence>
<feature type="region of interest" description="Disordered" evidence="1">
    <location>
        <begin position="63"/>
        <end position="86"/>
    </location>
</feature>
<dbReference type="Proteomes" id="UP001175271">
    <property type="component" value="Unassembled WGS sequence"/>
</dbReference>
<dbReference type="InterPro" id="IPR050933">
    <property type="entry name" value="Circadian_TF"/>
</dbReference>
<sequence length="438" mass="49596">MRRSVIKGRSERKRNLQSKIQEGPRAVKRSQLNSDRHYGRFKGYGSFDRAVIEFNANKHVEDETTEDADARAANSNHHSEVEKRRRDRMNSLLNQLALLVPSAANKKYDKLTVLRLALQYINTLQNSSLTDFSLFGSSSSISYKDLREILEKSGDHVLLLTSTQTAEIINVGENISEKLPWTVNSLCNRSWIDVLHPDDIKPFLKFICFEGDFSASDADNDEVPLKSLRPSNGVDQTHPSLRRLVVVRMAKNPFVCGNPSDNDDFVTVECHVAIGNPQTKVSLIIARPVSPKIVVFVPFTIIINNVARIQRVDEAISNVTDKLPHDLIGSSYYDLIYDGDLLTASQLQKSIQTNSVQKITTYRIRSSRGKFVTVTAIWKPFTNPLSKRIQFITIKHFPRIIAQKDEQDIRQSTLKQMLRNHNDISNDGILGVGRYGHL</sequence>
<feature type="compositionally biased region" description="Basic residues" evidence="1">
    <location>
        <begin position="1"/>
        <end position="16"/>
    </location>
</feature>
<dbReference type="Pfam" id="PF00010">
    <property type="entry name" value="HLH"/>
    <property type="match status" value="1"/>
</dbReference>
<dbReference type="Gene3D" id="4.10.280.10">
    <property type="entry name" value="Helix-loop-helix DNA-binding domain"/>
    <property type="match status" value="1"/>
</dbReference>